<evidence type="ECO:0000259" key="9">
    <source>
        <dbReference type="PROSITE" id="PS51918"/>
    </source>
</evidence>
<keyword evidence="4 8" id="KW-0460">Magnesium</keyword>
<keyword evidence="1 8" id="KW-0004">4Fe-4S</keyword>
<comment type="cofactor">
    <cofactor evidence="8">
        <name>S-adenosyl-L-methionine</name>
        <dbReference type="ChEBI" id="CHEBI:59789"/>
    </cofactor>
    <text evidence="8">Binds 1 S-adenosyl-L-methionine per subunit.</text>
</comment>
<comment type="cofactor">
    <cofactor evidence="8">
        <name>[4Fe-4S] cluster</name>
        <dbReference type="ChEBI" id="CHEBI:49883"/>
    </cofactor>
    <text evidence="8">Binds 1 [4Fe-4S] cluster. The cluster is coordinated with 3 cysteines and an exchangeable S-adenosyl-L-methionine.</text>
</comment>
<evidence type="ECO:0000313" key="10">
    <source>
        <dbReference type="EMBL" id="ACL47498.1"/>
    </source>
</evidence>
<feature type="binding site" evidence="8">
    <location>
        <position position="54"/>
    </location>
    <ligand>
        <name>[4Fe-4S] cluster</name>
        <dbReference type="ChEBI" id="CHEBI:49883"/>
        <note>4Fe-4S-S-AdoMet</note>
    </ligand>
</feature>
<keyword evidence="8" id="KW-0671">Queuosine biosynthesis</keyword>
<dbReference type="SUPFAM" id="SSF102114">
    <property type="entry name" value="Radical SAM enzymes"/>
    <property type="match status" value="1"/>
</dbReference>
<dbReference type="EC" id="4.3.99.3" evidence="8"/>
<evidence type="ECO:0000256" key="7">
    <source>
        <dbReference type="ARBA" id="ARBA00023239"/>
    </source>
</evidence>
<gene>
    <name evidence="8" type="primary">queE</name>
    <name evidence="10" type="ordered locus">Cyan7425_5205</name>
</gene>
<organism evidence="10">
    <name type="scientific">Cyanothece sp. (strain PCC 7425 / ATCC 29141)</name>
    <dbReference type="NCBI Taxonomy" id="395961"/>
    <lineage>
        <taxon>Bacteria</taxon>
        <taxon>Bacillati</taxon>
        <taxon>Cyanobacteriota</taxon>
        <taxon>Cyanophyceae</taxon>
        <taxon>Gomontiellales</taxon>
        <taxon>Cyanothecaceae</taxon>
        <taxon>Cyanothece</taxon>
    </lineage>
</organism>
<feature type="binding site" evidence="8">
    <location>
        <position position="56"/>
    </location>
    <ligand>
        <name>Mg(2+)</name>
        <dbReference type="ChEBI" id="CHEBI:18420"/>
    </ligand>
</feature>
<dbReference type="InterPro" id="IPR058240">
    <property type="entry name" value="rSAM_sf"/>
</dbReference>
<comment type="cofactor">
    <cofactor evidence="8">
        <name>Mg(2+)</name>
        <dbReference type="ChEBI" id="CHEBI:18420"/>
    </cofactor>
</comment>
<comment type="caution">
    <text evidence="8">Lacks conserved residue(s) required for the propagation of feature annotation.</text>
</comment>
<proteinExistence type="inferred from homology"/>
<evidence type="ECO:0000256" key="1">
    <source>
        <dbReference type="ARBA" id="ARBA00022485"/>
    </source>
</evidence>
<dbReference type="Gene3D" id="3.20.20.70">
    <property type="entry name" value="Aldolase class I"/>
    <property type="match status" value="1"/>
</dbReference>
<dbReference type="PIRSF" id="PIRSF000370">
    <property type="entry name" value="QueE"/>
    <property type="match status" value="1"/>
</dbReference>
<feature type="binding site" evidence="8">
    <location>
        <position position="108"/>
    </location>
    <ligand>
        <name>substrate</name>
    </ligand>
</feature>
<dbReference type="UniPathway" id="UPA00391"/>
<keyword evidence="7 8" id="KW-0456">Lyase</keyword>
<dbReference type="InterPro" id="IPR007197">
    <property type="entry name" value="rSAM"/>
</dbReference>
<evidence type="ECO:0000256" key="3">
    <source>
        <dbReference type="ARBA" id="ARBA00022723"/>
    </source>
</evidence>
<comment type="similarity">
    <text evidence="8">Belongs to the radical SAM superfamily. 7-carboxy-7-deazaguanine synthase family.</text>
</comment>
<feature type="binding site" evidence="8">
    <location>
        <position position="43"/>
    </location>
    <ligand>
        <name>substrate</name>
    </ligand>
</feature>
<evidence type="ECO:0000256" key="5">
    <source>
        <dbReference type="ARBA" id="ARBA00023004"/>
    </source>
</evidence>
<dbReference type="PANTHER" id="PTHR42836:SF1">
    <property type="entry name" value="7-CARBOXY-7-DEAZAGUANINE SYNTHASE"/>
    <property type="match status" value="1"/>
</dbReference>
<reference evidence="10" key="1">
    <citation type="submission" date="2009-01" db="EMBL/GenBank/DDBJ databases">
        <title>Complete sequence of chromosome Cyanothece sp. PCC 7425.</title>
        <authorList>
            <consortium name="US DOE Joint Genome Institute"/>
            <person name="Lucas S."/>
            <person name="Copeland A."/>
            <person name="Lapidus A."/>
            <person name="Glavina del Rio T."/>
            <person name="Dalin E."/>
            <person name="Tice H."/>
            <person name="Bruce D."/>
            <person name="Goodwin L."/>
            <person name="Pitluck S."/>
            <person name="Sims D."/>
            <person name="Meineke L."/>
            <person name="Brettin T."/>
            <person name="Detter J.C."/>
            <person name="Han C."/>
            <person name="Larimer F."/>
            <person name="Land M."/>
            <person name="Hauser L."/>
            <person name="Kyrpides N."/>
            <person name="Ovchinnikova G."/>
            <person name="Liberton M."/>
            <person name="Stoeckel J."/>
            <person name="Banerjee A."/>
            <person name="Singh A."/>
            <person name="Page L."/>
            <person name="Sato H."/>
            <person name="Zhao L."/>
            <person name="Sherman L."/>
            <person name="Pakrasi H."/>
            <person name="Richardson P."/>
        </authorList>
    </citation>
    <scope>NUCLEOTIDE SEQUENCE</scope>
    <source>
        <strain evidence="10">PCC 7425</strain>
    </source>
</reference>
<dbReference type="GO" id="GO:0016840">
    <property type="term" value="F:carbon-nitrogen lyase activity"/>
    <property type="evidence" value="ECO:0007669"/>
    <property type="project" value="UniProtKB-UniRule"/>
</dbReference>
<dbReference type="PROSITE" id="PS51918">
    <property type="entry name" value="RADICAL_SAM"/>
    <property type="match status" value="1"/>
</dbReference>
<keyword evidence="5 8" id="KW-0408">Iron</keyword>
<feature type="binding site" evidence="8">
    <location>
        <position position="47"/>
    </location>
    <ligand>
        <name>[4Fe-4S] cluster</name>
        <dbReference type="ChEBI" id="CHEBI:49883"/>
        <note>4Fe-4S-S-AdoMet</note>
    </ligand>
</feature>
<evidence type="ECO:0000256" key="2">
    <source>
        <dbReference type="ARBA" id="ARBA00022691"/>
    </source>
</evidence>
<name>B8HQA1_CYAP4</name>
<dbReference type="HOGENOM" id="CLU_066739_1_0_3"/>
<feature type="domain" description="Radical SAM core" evidence="9">
    <location>
        <begin position="34"/>
        <end position="268"/>
    </location>
</feature>
<dbReference type="InterPro" id="IPR024924">
    <property type="entry name" value="7-CO-7-deazaguanine_synth-like"/>
</dbReference>
<dbReference type="Pfam" id="PF04055">
    <property type="entry name" value="Radical_SAM"/>
    <property type="match status" value="1"/>
</dbReference>
<keyword evidence="3 8" id="KW-0479">Metal-binding</keyword>
<comment type="subunit">
    <text evidence="8">Homodimer.</text>
</comment>
<dbReference type="SFLD" id="SFLDS00029">
    <property type="entry name" value="Radical_SAM"/>
    <property type="match status" value="1"/>
</dbReference>
<comment type="catalytic activity">
    <reaction evidence="8">
        <text>6-carboxy-5,6,7,8-tetrahydropterin + H(+) = 7-carboxy-7-carbaguanine + NH4(+)</text>
        <dbReference type="Rhea" id="RHEA:27974"/>
        <dbReference type="ChEBI" id="CHEBI:15378"/>
        <dbReference type="ChEBI" id="CHEBI:28938"/>
        <dbReference type="ChEBI" id="CHEBI:61032"/>
        <dbReference type="ChEBI" id="CHEBI:61036"/>
        <dbReference type="EC" id="4.3.99.3"/>
    </reaction>
</comment>
<keyword evidence="2 8" id="KW-0949">S-adenosyl-L-methionine</keyword>
<comment type="pathway">
    <text evidence="8">Purine metabolism; 7-cyano-7-deazaguanine biosynthesis.</text>
</comment>
<dbReference type="GO" id="GO:0051539">
    <property type="term" value="F:4 iron, 4 sulfur cluster binding"/>
    <property type="evidence" value="ECO:0007669"/>
    <property type="project" value="UniProtKB-UniRule"/>
</dbReference>
<dbReference type="GO" id="GO:0000287">
    <property type="term" value="F:magnesium ion binding"/>
    <property type="evidence" value="ECO:0007669"/>
    <property type="project" value="UniProtKB-UniRule"/>
</dbReference>
<feature type="binding site" evidence="8">
    <location>
        <begin position="28"/>
        <end position="30"/>
    </location>
    <ligand>
        <name>substrate</name>
    </ligand>
</feature>
<dbReference type="AlphaFoldDB" id="B8HQA1"/>
<dbReference type="PANTHER" id="PTHR42836">
    <property type="entry name" value="7-CARBOXY-7-DEAZAGUANINE SYNTHASE"/>
    <property type="match status" value="1"/>
</dbReference>
<feature type="binding site" evidence="8">
    <location>
        <position position="110"/>
    </location>
    <ligand>
        <name>S-adenosyl-L-methionine</name>
        <dbReference type="ChEBI" id="CHEBI:59789"/>
    </ligand>
</feature>
<dbReference type="STRING" id="395961.Cyan7425_5205"/>
<feature type="binding site" evidence="8">
    <location>
        <position position="51"/>
    </location>
    <ligand>
        <name>[4Fe-4S] cluster</name>
        <dbReference type="ChEBI" id="CHEBI:49883"/>
        <note>4Fe-4S-S-AdoMet</note>
    </ligand>
</feature>
<feature type="binding site" evidence="8">
    <location>
        <begin position="53"/>
        <end position="55"/>
    </location>
    <ligand>
        <name>S-adenosyl-L-methionine</name>
        <dbReference type="ChEBI" id="CHEBI:59789"/>
    </ligand>
</feature>
<dbReference type="eggNOG" id="COG0602">
    <property type="taxonomic scope" value="Bacteria"/>
</dbReference>
<comment type="function">
    <text evidence="8">Catalyzes the complex heterocyclic radical-mediated conversion of 6-carboxy-5,6,7,8-tetrahydropterin (CPH4) to 7-carboxy-7-deazaguanine (CDG), a step common to the biosynthetic pathways of all 7-deazapurine-containing compounds.</text>
</comment>
<dbReference type="OrthoDB" id="9792276at2"/>
<accession>B8HQA1</accession>
<dbReference type="EMBL" id="CP001344">
    <property type="protein sequence ID" value="ACL47498.1"/>
    <property type="molecule type" value="Genomic_DNA"/>
</dbReference>
<dbReference type="KEGG" id="cyn:Cyan7425_5205"/>
<sequence>MVSSVPSSPAAEAQLNLTAPLVEVFSAIQGEGLNVGTRQIFIRFAQCDLRCHFCDSAHTWYSRPTCQIEQSPGQRDFQTYPNPVTIDQLLAWVKDLHGPHLHDSISLTGGEPLLQSQFLQRLLPQLRETIGLPLYLETGGHRPQELQQVLAWLDLVGMDIKLPSASGENYWTAHAEFLRCCHTAGVEVFCKLILSQQTEAEELEQTTELIASIDPAIPLILQPVTPLGNKPQILAPTPAQVLHWQALCKTRLKQVRVIPQTHKMIGQL</sequence>
<dbReference type="GO" id="GO:0008616">
    <property type="term" value="P:tRNA queuosine(34) biosynthetic process"/>
    <property type="evidence" value="ECO:0007669"/>
    <property type="project" value="UniProtKB-UniRule"/>
</dbReference>
<evidence type="ECO:0000256" key="6">
    <source>
        <dbReference type="ARBA" id="ARBA00023014"/>
    </source>
</evidence>
<protein>
    <recommendedName>
        <fullName evidence="8">7-carboxy-7-deazaguanine synthase</fullName>
        <shortName evidence="8">CDG synthase</shortName>
        <ecNumber evidence="8">4.3.99.3</ecNumber>
    </recommendedName>
    <alternativeName>
        <fullName evidence="8">Queuosine biosynthesis protein QueE</fullName>
    </alternativeName>
</protein>
<dbReference type="InterPro" id="IPR013785">
    <property type="entry name" value="Aldolase_TIM"/>
</dbReference>
<dbReference type="GO" id="GO:1904047">
    <property type="term" value="F:S-adenosyl-L-methionine binding"/>
    <property type="evidence" value="ECO:0007669"/>
    <property type="project" value="UniProtKB-UniRule"/>
</dbReference>
<keyword evidence="6 8" id="KW-0411">Iron-sulfur</keyword>
<evidence type="ECO:0000256" key="4">
    <source>
        <dbReference type="ARBA" id="ARBA00022842"/>
    </source>
</evidence>
<evidence type="ECO:0000256" key="8">
    <source>
        <dbReference type="HAMAP-Rule" id="MF_00917"/>
    </source>
</evidence>
<dbReference type="HAMAP" id="MF_00917">
    <property type="entry name" value="QueE"/>
    <property type="match status" value="1"/>
</dbReference>
<dbReference type="CDD" id="cd01335">
    <property type="entry name" value="Radical_SAM"/>
    <property type="match status" value="1"/>
</dbReference>